<proteinExistence type="predicted"/>
<evidence type="ECO:0000256" key="1">
    <source>
        <dbReference type="SAM" id="MobiDB-lite"/>
    </source>
</evidence>
<feature type="region of interest" description="Disordered" evidence="1">
    <location>
        <begin position="767"/>
        <end position="788"/>
    </location>
</feature>
<organism evidence="2 3">
    <name type="scientific">Aspergillus niger ATCC 13496</name>
    <dbReference type="NCBI Taxonomy" id="1353008"/>
    <lineage>
        <taxon>Eukaryota</taxon>
        <taxon>Fungi</taxon>
        <taxon>Dikarya</taxon>
        <taxon>Ascomycota</taxon>
        <taxon>Pezizomycotina</taxon>
        <taxon>Eurotiomycetes</taxon>
        <taxon>Eurotiomycetidae</taxon>
        <taxon>Eurotiales</taxon>
        <taxon>Aspergillaceae</taxon>
        <taxon>Aspergillus</taxon>
        <taxon>Aspergillus subgen. Circumdati</taxon>
    </lineage>
</organism>
<feature type="compositionally biased region" description="Polar residues" evidence="1">
    <location>
        <begin position="359"/>
        <end position="401"/>
    </location>
</feature>
<dbReference type="Proteomes" id="UP000253845">
    <property type="component" value="Unassembled WGS sequence"/>
</dbReference>
<evidence type="ECO:0000313" key="3">
    <source>
        <dbReference type="Proteomes" id="UP000253845"/>
    </source>
</evidence>
<feature type="compositionally biased region" description="Acidic residues" evidence="1">
    <location>
        <begin position="778"/>
        <end position="788"/>
    </location>
</feature>
<feature type="compositionally biased region" description="Polar residues" evidence="1">
    <location>
        <begin position="180"/>
        <end position="189"/>
    </location>
</feature>
<feature type="compositionally biased region" description="Polar residues" evidence="1">
    <location>
        <begin position="101"/>
        <end position="126"/>
    </location>
</feature>
<feature type="compositionally biased region" description="Low complexity" evidence="1">
    <location>
        <begin position="402"/>
        <end position="415"/>
    </location>
</feature>
<accession>A0A370BXM3</accession>
<feature type="compositionally biased region" description="Polar residues" evidence="1">
    <location>
        <begin position="328"/>
        <end position="338"/>
    </location>
</feature>
<feature type="region of interest" description="Disordered" evidence="1">
    <location>
        <begin position="211"/>
        <end position="230"/>
    </location>
</feature>
<feature type="compositionally biased region" description="Polar residues" evidence="1">
    <location>
        <begin position="62"/>
        <end position="72"/>
    </location>
</feature>
<feature type="region of interest" description="Disordered" evidence="1">
    <location>
        <begin position="62"/>
        <end position="193"/>
    </location>
</feature>
<feature type="compositionally biased region" description="Polar residues" evidence="1">
    <location>
        <begin position="307"/>
        <end position="317"/>
    </location>
</feature>
<feature type="region of interest" description="Disordered" evidence="1">
    <location>
        <begin position="298"/>
        <end position="445"/>
    </location>
</feature>
<name>A0A370BXM3_ASPNG</name>
<feature type="compositionally biased region" description="Basic residues" evidence="1">
    <location>
        <begin position="418"/>
        <end position="430"/>
    </location>
</feature>
<sequence>MVTQSSLLDRVWLYTHKRSPILLALHPPSQSSLISSEGHLEEQTEPTVQSRRYRYIPNTIMNTNMHPQSLDSVRSGEEAKSENEDSNTRSGAISLIRARTISRSSTPRDTQEGCSSEQADDSQQAVSIPRIVVMEPPGDSKAKRNKMKKNKYKKKKLLLGDSESETSGSQGSGLNGKPTAESNTSNDTSSHMKEIEDLSHSAWMPAKGLNSGGCANKEKPMSGSNVSERCTVDSDKKRDLIESLSKLDIKGKQRVWQVNAVTGNDTLEEINTQRGPQPVDRARRTVLAPSYATVLSGKRASIEGPSSMPNNSDSLLPTTMEFPKLTDKTSAGQDSSPEARSGHAKLSPIPEISGEFAGDNSNDIPLSQTDLETAGSSSLDNPISTPVSTVSTGWSSTALQISPQTTEPSSEPSSSKAVSHRHATSLHHAHPLPPTPPSSTHSHSLSTANATITNAQGTLSAQKPEGFFWQLDSHGFPCAKAHCEKRCNLWDGATVICPRCGPYSEVRYCSRAHLLEDIKPHWLYCGQMVFQHPCRETSIPRRVRAGPPLIPCLHHYDMPERHRQAVHFNMNAREGDYFIFTDWLDFVTAGLPGDKTAIRCSNRIMYVVKFDDAAEKDRFRRVLAACLFMTIELPDLTDYLYRLIRDKLRLANAPNHIEPSLRYQFLQEFNVTIQERITGSRHACETDWDGRNRRNCQDPVCRAEYRRLLGSVGGRGYSRMIETLESTYWILRAARTTHPSVKDAMKRMMGEGYAEVAEEDRRAFRRGDGWDGAGSGDMEIEGFNEGDE</sequence>
<gene>
    <name evidence="2" type="ORF">M747DRAFT_351202</name>
</gene>
<dbReference type="VEuPathDB" id="FungiDB:M747DRAFT_351202"/>
<dbReference type="EMBL" id="KZ851915">
    <property type="protein sequence ID" value="RDH20193.1"/>
    <property type="molecule type" value="Genomic_DNA"/>
</dbReference>
<feature type="compositionally biased region" description="Basic and acidic residues" evidence="1">
    <location>
        <begin position="74"/>
        <end position="87"/>
    </location>
</feature>
<protein>
    <submittedName>
        <fullName evidence="2">Uncharacterized protein</fullName>
    </submittedName>
</protein>
<feature type="compositionally biased region" description="Basic residues" evidence="1">
    <location>
        <begin position="143"/>
        <end position="157"/>
    </location>
</feature>
<dbReference type="AlphaFoldDB" id="A0A370BXM3"/>
<reference evidence="2 3" key="1">
    <citation type="submission" date="2018-07" db="EMBL/GenBank/DDBJ databases">
        <title>Section-level genome sequencing of Aspergillus section Nigri to investigate inter- and intra-species variation.</title>
        <authorList>
            <consortium name="DOE Joint Genome Institute"/>
            <person name="Vesth T.C."/>
            <person name="Nybo J.L."/>
            <person name="Theobald S."/>
            <person name="Frisvad J.C."/>
            <person name="Larsen T.O."/>
            <person name="Nielsen K.F."/>
            <person name="Hoof J.B."/>
            <person name="Brandl J."/>
            <person name="Salamov A."/>
            <person name="Riley R."/>
            <person name="Gladden J.M."/>
            <person name="Phatale P."/>
            <person name="Nielsen M.T."/>
            <person name="Lyhne E.K."/>
            <person name="Kogle M.E."/>
            <person name="Strasser K."/>
            <person name="McDonnell E."/>
            <person name="Barry K."/>
            <person name="Clum A."/>
            <person name="Chen C."/>
            <person name="Nolan M."/>
            <person name="Sandor L."/>
            <person name="Kuo A."/>
            <person name="Lipzen A."/>
            <person name="Hainaut M."/>
            <person name="Drula E."/>
            <person name="Tsang A."/>
            <person name="Magnuson J.K."/>
            <person name="Henrissat B."/>
            <person name="Wiebenga A."/>
            <person name="Simmons B.A."/>
            <person name="Makela M.R."/>
            <person name="De vries R.P."/>
            <person name="Grigoriev I.V."/>
            <person name="Mortensen U.H."/>
            <person name="Baker S.E."/>
            <person name="Andersen M.R."/>
        </authorList>
    </citation>
    <scope>NUCLEOTIDE SEQUENCE [LARGE SCALE GENOMIC DNA]</scope>
    <source>
        <strain evidence="2 3">ATCC 13496</strain>
    </source>
</reference>
<evidence type="ECO:0000313" key="2">
    <source>
        <dbReference type="EMBL" id="RDH20193.1"/>
    </source>
</evidence>